<reference evidence="7" key="1">
    <citation type="journal article" date="2023" name="Commun. Biol.">
        <title>Genome analysis of Parmales, the sister group of diatoms, reveals the evolutionary specialization of diatoms from phago-mixotrophs to photoautotrophs.</title>
        <authorList>
            <person name="Ban H."/>
            <person name="Sato S."/>
            <person name="Yoshikawa S."/>
            <person name="Yamada K."/>
            <person name="Nakamura Y."/>
            <person name="Ichinomiya M."/>
            <person name="Sato N."/>
            <person name="Blanc-Mathieu R."/>
            <person name="Endo H."/>
            <person name="Kuwata A."/>
            <person name="Ogata H."/>
        </authorList>
    </citation>
    <scope>NUCLEOTIDE SEQUENCE [LARGE SCALE GENOMIC DNA]</scope>
</reference>
<feature type="region of interest" description="Disordered" evidence="3">
    <location>
        <begin position="443"/>
        <end position="468"/>
    </location>
</feature>
<dbReference type="AlphaFoldDB" id="A0A9W7G717"/>
<keyword evidence="4" id="KW-0812">Transmembrane</keyword>
<keyword evidence="4" id="KW-1133">Transmembrane helix</keyword>
<evidence type="ECO:0000256" key="1">
    <source>
        <dbReference type="ARBA" id="ARBA00005988"/>
    </source>
</evidence>
<feature type="domain" description="Peptidase M14" evidence="5">
    <location>
        <begin position="1"/>
        <end position="167"/>
    </location>
</feature>
<comment type="similarity">
    <text evidence="1 2">Belongs to the peptidase M14 family.</text>
</comment>
<dbReference type="GO" id="GO:0008270">
    <property type="term" value="F:zinc ion binding"/>
    <property type="evidence" value="ECO:0007669"/>
    <property type="project" value="InterPro"/>
</dbReference>
<feature type="transmembrane region" description="Helical" evidence="4">
    <location>
        <begin position="479"/>
        <end position="496"/>
    </location>
</feature>
<dbReference type="Proteomes" id="UP001165065">
    <property type="component" value="Unassembled WGS sequence"/>
</dbReference>
<proteinExistence type="inferred from homology"/>
<evidence type="ECO:0000256" key="3">
    <source>
        <dbReference type="SAM" id="MobiDB-lite"/>
    </source>
</evidence>
<dbReference type="PROSITE" id="PS52035">
    <property type="entry name" value="PEPTIDASE_M14"/>
    <property type="match status" value="1"/>
</dbReference>
<organism evidence="6 7">
    <name type="scientific">Triparma columacea</name>
    <dbReference type="NCBI Taxonomy" id="722753"/>
    <lineage>
        <taxon>Eukaryota</taxon>
        <taxon>Sar</taxon>
        <taxon>Stramenopiles</taxon>
        <taxon>Ochrophyta</taxon>
        <taxon>Bolidophyceae</taxon>
        <taxon>Parmales</taxon>
        <taxon>Triparmaceae</taxon>
        <taxon>Triparma</taxon>
    </lineage>
</organism>
<sequence length="524" mass="56452">MSNPSGFSSTLRSEANIDPNRDFAFDVTSPNLCMRTITGRHINSLYRSSLIQAGITFHGGMTAVAYEWGAPSYKTPNTVSPDNLAQSHIGRGMSDYGGTFPTEIKYPYAPMNDIVYPVNGGMEDWAYASSWGSKVVPGGCTPSTYGGYPRELTVYNDAVLRSVTVLVEASMKKKPNRKDLGGYWDIFNPRSGNNGHVPRNVRLTLMVSDVVEPWVNVESINNVTVVDRDRIPGIGRSSTSCMVRNKVSIPAGLEEVTVKWSVWGSVEVDETNVMVVVRSEGDGLTCGNKFWTTEGGGDGNEVNFKSKNGTRSFKATVTDNQKGEGRWARAEDADFTGTQFQATLDLRGLEGKSFAIIVRAKVDSSWGKEREMTGAVFDGSDKPESHIVNARTNTEWRKENAGKVVEGRTEWFSGVISAEWGAAGTAVQDVGVIGSRVTFDESMISGGGGGGGDDGSGGGKERDDNTPAITDVDASRFDIILMAFGTLALLGILYAVKNRGGNRGKRGASGVEIEGFEMRQADAV</sequence>
<dbReference type="Pfam" id="PF00246">
    <property type="entry name" value="Peptidase_M14"/>
    <property type="match status" value="1"/>
</dbReference>
<dbReference type="SUPFAM" id="SSF53187">
    <property type="entry name" value="Zn-dependent exopeptidases"/>
    <property type="match status" value="1"/>
</dbReference>
<evidence type="ECO:0000313" key="7">
    <source>
        <dbReference type="Proteomes" id="UP001165065"/>
    </source>
</evidence>
<dbReference type="GO" id="GO:0004181">
    <property type="term" value="F:metallocarboxypeptidase activity"/>
    <property type="evidence" value="ECO:0007669"/>
    <property type="project" value="InterPro"/>
</dbReference>
<dbReference type="GO" id="GO:0006508">
    <property type="term" value="P:proteolysis"/>
    <property type="evidence" value="ECO:0007669"/>
    <property type="project" value="InterPro"/>
</dbReference>
<comment type="caution">
    <text evidence="2">Lacks conserved residue(s) required for the propagation of feature annotation.</text>
</comment>
<dbReference type="EMBL" id="BRYA01001029">
    <property type="protein sequence ID" value="GMI37935.1"/>
    <property type="molecule type" value="Genomic_DNA"/>
</dbReference>
<keyword evidence="4" id="KW-0472">Membrane</keyword>
<evidence type="ECO:0000256" key="2">
    <source>
        <dbReference type="PROSITE-ProRule" id="PRU01379"/>
    </source>
</evidence>
<feature type="compositionally biased region" description="Gly residues" evidence="3">
    <location>
        <begin position="445"/>
        <end position="458"/>
    </location>
</feature>
<protein>
    <recommendedName>
        <fullName evidence="5">Peptidase M14 domain-containing protein</fullName>
    </recommendedName>
</protein>
<evidence type="ECO:0000256" key="4">
    <source>
        <dbReference type="SAM" id="Phobius"/>
    </source>
</evidence>
<keyword evidence="7" id="KW-1185">Reference proteome</keyword>
<evidence type="ECO:0000259" key="5">
    <source>
        <dbReference type="PROSITE" id="PS52035"/>
    </source>
</evidence>
<evidence type="ECO:0000313" key="6">
    <source>
        <dbReference type="EMBL" id="GMI37935.1"/>
    </source>
</evidence>
<dbReference type="InterPro" id="IPR000834">
    <property type="entry name" value="Peptidase_M14"/>
</dbReference>
<dbReference type="Gene3D" id="3.40.630.10">
    <property type="entry name" value="Zn peptidases"/>
    <property type="match status" value="1"/>
</dbReference>
<gene>
    <name evidence="6" type="ORF">TrCOL_g8821</name>
</gene>
<dbReference type="OrthoDB" id="10249045at2759"/>
<comment type="caution">
    <text evidence="6">The sequence shown here is derived from an EMBL/GenBank/DDBJ whole genome shotgun (WGS) entry which is preliminary data.</text>
</comment>
<name>A0A9W7G717_9STRA</name>
<accession>A0A9W7G717</accession>